<reference evidence="2 3" key="1">
    <citation type="submission" date="2018-07" db="EMBL/GenBank/DDBJ databases">
        <title>Dyadobacter roseus sp. nov., isolated from rose rhizosphere soil.</title>
        <authorList>
            <person name="Chen L."/>
        </authorList>
    </citation>
    <scope>NUCLEOTIDE SEQUENCE [LARGE SCALE GENOMIC DNA]</scope>
    <source>
        <strain evidence="2 3">RS19</strain>
    </source>
</reference>
<dbReference type="Proteomes" id="UP000256373">
    <property type="component" value="Unassembled WGS sequence"/>
</dbReference>
<sequence>MFAINKKLALKIMITLISLVIVFHFAVIFSIIPYDIVWAGKIHTLQEMYTFESVSIAVNILLLVTLIMKNEYIKSGVSQSILDLLLWIFVIVFLLNTIGNLMAETLFERWVFTPLTLISAVLLWVIVRREGQVRSGY</sequence>
<name>A0A3D8YFM0_9BACT</name>
<keyword evidence="1" id="KW-1133">Transmembrane helix</keyword>
<comment type="caution">
    <text evidence="2">The sequence shown here is derived from an EMBL/GenBank/DDBJ whole genome shotgun (WGS) entry which is preliminary data.</text>
</comment>
<keyword evidence="1" id="KW-0812">Transmembrane</keyword>
<evidence type="ECO:0000313" key="2">
    <source>
        <dbReference type="EMBL" id="REA63067.1"/>
    </source>
</evidence>
<proteinExistence type="predicted"/>
<protein>
    <submittedName>
        <fullName evidence="2">Uncharacterized protein</fullName>
    </submittedName>
</protein>
<dbReference type="EMBL" id="QNUL01000003">
    <property type="protein sequence ID" value="REA63067.1"/>
    <property type="molecule type" value="Genomic_DNA"/>
</dbReference>
<gene>
    <name evidence="2" type="ORF">DSL64_05470</name>
</gene>
<dbReference type="RefSeq" id="WP_115829656.1">
    <property type="nucleotide sequence ID" value="NZ_QNUL01000003.1"/>
</dbReference>
<dbReference type="AlphaFoldDB" id="A0A3D8YFM0"/>
<keyword evidence="1" id="KW-0472">Membrane</keyword>
<evidence type="ECO:0000313" key="3">
    <source>
        <dbReference type="Proteomes" id="UP000256373"/>
    </source>
</evidence>
<feature type="transmembrane region" description="Helical" evidence="1">
    <location>
        <begin position="80"/>
        <end position="98"/>
    </location>
</feature>
<keyword evidence="3" id="KW-1185">Reference proteome</keyword>
<feature type="transmembrane region" description="Helical" evidence="1">
    <location>
        <begin position="110"/>
        <end position="127"/>
    </location>
</feature>
<evidence type="ECO:0000256" key="1">
    <source>
        <dbReference type="SAM" id="Phobius"/>
    </source>
</evidence>
<dbReference type="OrthoDB" id="2868029at2"/>
<accession>A0A3D8YFM0</accession>
<feature type="transmembrane region" description="Helical" evidence="1">
    <location>
        <begin position="12"/>
        <end position="36"/>
    </location>
</feature>
<organism evidence="2 3">
    <name type="scientific">Dyadobacter luteus</name>
    <dbReference type="NCBI Taxonomy" id="2259619"/>
    <lineage>
        <taxon>Bacteria</taxon>
        <taxon>Pseudomonadati</taxon>
        <taxon>Bacteroidota</taxon>
        <taxon>Cytophagia</taxon>
        <taxon>Cytophagales</taxon>
        <taxon>Spirosomataceae</taxon>
        <taxon>Dyadobacter</taxon>
    </lineage>
</organism>
<feature type="transmembrane region" description="Helical" evidence="1">
    <location>
        <begin position="48"/>
        <end position="68"/>
    </location>
</feature>